<accession>A0A8B7CWN5</accession>
<sequence>MLQRSFSEVVDVPEEELEGNRSEWRNTTIIGRSLGRYVPTDWVAREIKRVGRLGYNVECFVLMDGFFAVRFANEDDRKAAMVNGPWMVAGQLLAMDRWRPNFIPDDEGVSRVVVWLRLPRLPLDYWKKPTILRITASAGTPLALDGVTEQGRRCGFARVKIALDCLAPLKPGTLVRGTSKGVVEVFWQGFIYENLPAPCSRCGRIGHAVTECVFSLLEVEAVEKGEIGGKGKEASGMEPPVATSQVNRGNDESEALPTFGPWMVTSHSRIPRAAKVPARRKATTELGARPSSMPTSPRSGMKPVENRAEAEASPIDLNGWQKPTKVARRRTLEKDVSEASGGMNTAGPSHLT</sequence>
<dbReference type="RefSeq" id="XP_008807968.2">
    <property type="nucleotide sequence ID" value="XM_008809746.2"/>
</dbReference>
<keyword evidence="4" id="KW-1185">Reference proteome</keyword>
<evidence type="ECO:0000313" key="5">
    <source>
        <dbReference type="RefSeq" id="XP_008807968.2"/>
    </source>
</evidence>
<evidence type="ECO:0000256" key="2">
    <source>
        <dbReference type="SAM" id="MobiDB-lite"/>
    </source>
</evidence>
<feature type="region of interest" description="Disordered" evidence="2">
    <location>
        <begin position="229"/>
        <end position="254"/>
    </location>
</feature>
<dbReference type="Proteomes" id="UP000228380">
    <property type="component" value="Chromosome 2"/>
</dbReference>
<evidence type="ECO:0000259" key="3">
    <source>
        <dbReference type="PROSITE" id="PS50158"/>
    </source>
</evidence>
<protein>
    <submittedName>
        <fullName evidence="5">Uncharacterized protein LOC103720159</fullName>
    </submittedName>
</protein>
<gene>
    <name evidence="5" type="primary">LOC103720159</name>
</gene>
<name>A0A8B7CWN5_PHODC</name>
<organism evidence="4 5">
    <name type="scientific">Phoenix dactylifera</name>
    <name type="common">Date palm</name>
    <dbReference type="NCBI Taxonomy" id="42345"/>
    <lineage>
        <taxon>Eukaryota</taxon>
        <taxon>Viridiplantae</taxon>
        <taxon>Streptophyta</taxon>
        <taxon>Embryophyta</taxon>
        <taxon>Tracheophyta</taxon>
        <taxon>Spermatophyta</taxon>
        <taxon>Magnoliopsida</taxon>
        <taxon>Liliopsida</taxon>
        <taxon>Arecaceae</taxon>
        <taxon>Coryphoideae</taxon>
        <taxon>Phoeniceae</taxon>
        <taxon>Phoenix</taxon>
    </lineage>
</organism>
<reference evidence="5" key="2">
    <citation type="submission" date="2025-08" db="UniProtKB">
        <authorList>
            <consortium name="RefSeq"/>
        </authorList>
    </citation>
    <scope>IDENTIFICATION</scope>
    <source>
        <tissue evidence="5">Young leaves</tissue>
    </source>
</reference>
<dbReference type="InterPro" id="IPR001878">
    <property type="entry name" value="Znf_CCHC"/>
</dbReference>
<dbReference type="InterPro" id="IPR040256">
    <property type="entry name" value="At4g02000-like"/>
</dbReference>
<dbReference type="OrthoDB" id="1539447at2759"/>
<dbReference type="PANTHER" id="PTHR31286:SF99">
    <property type="entry name" value="DUF4283 DOMAIN-CONTAINING PROTEIN"/>
    <property type="match status" value="1"/>
</dbReference>
<feature type="domain" description="CCHC-type" evidence="3">
    <location>
        <begin position="199"/>
        <end position="212"/>
    </location>
</feature>
<dbReference type="InterPro" id="IPR025558">
    <property type="entry name" value="DUF4283"/>
</dbReference>
<feature type="compositionally biased region" description="Polar residues" evidence="2">
    <location>
        <begin position="342"/>
        <end position="352"/>
    </location>
</feature>
<dbReference type="AlphaFoldDB" id="A0A8B7CWN5"/>
<keyword evidence="1" id="KW-0862">Zinc</keyword>
<evidence type="ECO:0000256" key="1">
    <source>
        <dbReference type="PROSITE-ProRule" id="PRU00047"/>
    </source>
</evidence>
<dbReference type="Pfam" id="PF14111">
    <property type="entry name" value="DUF4283"/>
    <property type="match status" value="1"/>
</dbReference>
<feature type="region of interest" description="Disordered" evidence="2">
    <location>
        <begin position="271"/>
        <end position="352"/>
    </location>
</feature>
<dbReference type="GO" id="GO:0003676">
    <property type="term" value="F:nucleic acid binding"/>
    <property type="evidence" value="ECO:0007669"/>
    <property type="project" value="InterPro"/>
</dbReference>
<dbReference type="KEGG" id="pda:103720159"/>
<reference evidence="4" key="1">
    <citation type="journal article" date="2019" name="Nat. Commun.">
        <title>Genome-wide association mapping of date palm fruit traits.</title>
        <authorList>
            <person name="Hazzouri K.M."/>
            <person name="Gros-Balthazard M."/>
            <person name="Flowers J.M."/>
            <person name="Copetti D."/>
            <person name="Lemansour A."/>
            <person name="Lebrun M."/>
            <person name="Masmoudi K."/>
            <person name="Ferrand S."/>
            <person name="Dhar M.I."/>
            <person name="Fresquez Z.A."/>
            <person name="Rosas U."/>
            <person name="Zhang J."/>
            <person name="Talag J."/>
            <person name="Lee S."/>
            <person name="Kudrna D."/>
            <person name="Powell R.F."/>
            <person name="Leitch I.J."/>
            <person name="Krueger R.R."/>
            <person name="Wing R.A."/>
            <person name="Amiri K.M.A."/>
            <person name="Purugganan M.D."/>
        </authorList>
    </citation>
    <scope>NUCLEOTIDE SEQUENCE [LARGE SCALE GENOMIC DNA]</scope>
    <source>
        <strain evidence="4">cv. Khalas</strain>
    </source>
</reference>
<dbReference type="GO" id="GO:0008270">
    <property type="term" value="F:zinc ion binding"/>
    <property type="evidence" value="ECO:0007669"/>
    <property type="project" value="UniProtKB-KW"/>
</dbReference>
<dbReference type="PROSITE" id="PS50158">
    <property type="entry name" value="ZF_CCHC"/>
    <property type="match status" value="1"/>
</dbReference>
<keyword evidence="1" id="KW-0863">Zinc-finger</keyword>
<feature type="compositionally biased region" description="Basic residues" evidence="2">
    <location>
        <begin position="271"/>
        <end position="281"/>
    </location>
</feature>
<proteinExistence type="predicted"/>
<keyword evidence="1" id="KW-0479">Metal-binding</keyword>
<dbReference type="GeneID" id="103720159"/>
<evidence type="ECO:0000313" key="4">
    <source>
        <dbReference type="Proteomes" id="UP000228380"/>
    </source>
</evidence>
<dbReference type="PANTHER" id="PTHR31286">
    <property type="entry name" value="GLYCINE-RICH CELL WALL STRUCTURAL PROTEIN 1.8-LIKE"/>
    <property type="match status" value="1"/>
</dbReference>